<dbReference type="EMBL" id="JAKMXF010000321">
    <property type="protein sequence ID" value="KAI6649167.1"/>
    <property type="molecule type" value="Genomic_DNA"/>
</dbReference>
<evidence type="ECO:0000256" key="2">
    <source>
        <dbReference type="PROSITE-ProRule" id="PRU00504"/>
    </source>
</evidence>
<evidence type="ECO:0000313" key="4">
    <source>
        <dbReference type="Proteomes" id="UP001165289"/>
    </source>
</evidence>
<dbReference type="CDD" id="cd05819">
    <property type="entry name" value="NHL"/>
    <property type="match status" value="1"/>
</dbReference>
<organism evidence="3 4">
    <name type="scientific">Oopsacas minuta</name>
    <dbReference type="NCBI Taxonomy" id="111878"/>
    <lineage>
        <taxon>Eukaryota</taxon>
        <taxon>Metazoa</taxon>
        <taxon>Porifera</taxon>
        <taxon>Hexactinellida</taxon>
        <taxon>Hexasterophora</taxon>
        <taxon>Lyssacinosida</taxon>
        <taxon>Leucopsacidae</taxon>
        <taxon>Oopsacas</taxon>
    </lineage>
</organism>
<dbReference type="PANTHER" id="PTHR24104">
    <property type="entry name" value="E3 UBIQUITIN-PROTEIN LIGASE NHLRC1-RELATED"/>
    <property type="match status" value="1"/>
</dbReference>
<dbReference type="InterPro" id="IPR050952">
    <property type="entry name" value="TRIM-NHL_E3_ligases"/>
</dbReference>
<dbReference type="InterPro" id="IPR011042">
    <property type="entry name" value="6-blade_b-propeller_TolB-like"/>
</dbReference>
<protein>
    <submittedName>
        <fullName evidence="3">Uncharacterized protein</fullName>
    </submittedName>
</protein>
<evidence type="ECO:0000313" key="3">
    <source>
        <dbReference type="EMBL" id="KAI6649167.1"/>
    </source>
</evidence>
<dbReference type="SUPFAM" id="SSF101898">
    <property type="entry name" value="NHL repeat"/>
    <property type="match status" value="1"/>
</dbReference>
<dbReference type="Pfam" id="PF17170">
    <property type="entry name" value="DUF5128"/>
    <property type="match status" value="1"/>
</dbReference>
<accession>A0AAV7JK38</accession>
<evidence type="ECO:0000256" key="1">
    <source>
        <dbReference type="ARBA" id="ARBA00022737"/>
    </source>
</evidence>
<dbReference type="AlphaFoldDB" id="A0AAV7JK38"/>
<dbReference type="Proteomes" id="UP001165289">
    <property type="component" value="Unassembled WGS sequence"/>
</dbReference>
<dbReference type="PROSITE" id="PS51125">
    <property type="entry name" value="NHL"/>
    <property type="match status" value="2"/>
</dbReference>
<dbReference type="GO" id="GO:0043161">
    <property type="term" value="P:proteasome-mediated ubiquitin-dependent protein catabolic process"/>
    <property type="evidence" value="ECO:0007669"/>
    <property type="project" value="TreeGrafter"/>
</dbReference>
<keyword evidence="4" id="KW-1185">Reference proteome</keyword>
<dbReference type="GO" id="GO:0061630">
    <property type="term" value="F:ubiquitin protein ligase activity"/>
    <property type="evidence" value="ECO:0007669"/>
    <property type="project" value="TreeGrafter"/>
</dbReference>
<proteinExistence type="predicted"/>
<dbReference type="GO" id="GO:0000209">
    <property type="term" value="P:protein polyubiquitination"/>
    <property type="evidence" value="ECO:0007669"/>
    <property type="project" value="TreeGrafter"/>
</dbReference>
<feature type="repeat" description="NHL" evidence="2">
    <location>
        <begin position="435"/>
        <end position="467"/>
    </location>
</feature>
<reference evidence="3 4" key="1">
    <citation type="journal article" date="2023" name="BMC Biol.">
        <title>The compact genome of the sponge Oopsacas minuta (Hexactinellida) is lacking key metazoan core genes.</title>
        <authorList>
            <person name="Santini S."/>
            <person name="Schenkelaars Q."/>
            <person name="Jourda C."/>
            <person name="Duchesne M."/>
            <person name="Belahbib H."/>
            <person name="Rocher C."/>
            <person name="Selva M."/>
            <person name="Riesgo A."/>
            <person name="Vervoort M."/>
            <person name="Leys S.P."/>
            <person name="Kodjabachian L."/>
            <person name="Le Bivic A."/>
            <person name="Borchiellini C."/>
            <person name="Claverie J.M."/>
            <person name="Renard E."/>
        </authorList>
    </citation>
    <scope>NUCLEOTIDE SEQUENCE [LARGE SCALE GENOMIC DNA]</scope>
    <source>
        <strain evidence="3">SPO-2</strain>
    </source>
</reference>
<keyword evidence="1" id="KW-0677">Repeat</keyword>
<dbReference type="PANTHER" id="PTHR24104:SF25">
    <property type="entry name" value="PROTEIN LIN-41"/>
    <property type="match status" value="1"/>
</dbReference>
<feature type="repeat" description="NHL" evidence="2">
    <location>
        <begin position="381"/>
        <end position="425"/>
    </location>
</feature>
<dbReference type="GO" id="GO:0008270">
    <property type="term" value="F:zinc ion binding"/>
    <property type="evidence" value="ECO:0007669"/>
    <property type="project" value="UniProtKB-KW"/>
</dbReference>
<comment type="caution">
    <text evidence="3">The sequence shown here is derived from an EMBL/GenBank/DDBJ whole genome shotgun (WGS) entry which is preliminary data.</text>
</comment>
<gene>
    <name evidence="3" type="ORF">LOD99_11536</name>
</gene>
<dbReference type="Gene3D" id="2.120.10.30">
    <property type="entry name" value="TolB, C-terminal domain"/>
    <property type="match status" value="1"/>
</dbReference>
<dbReference type="InterPro" id="IPR001258">
    <property type="entry name" value="NHL_repeat"/>
</dbReference>
<name>A0AAV7JK38_9METZ</name>
<sequence>MVDFVKEFSDISGTKVWIENRISDIKSKLDSRKASLFDSLDKIDSETKSNIEELQKLREYRCQTVSILGESAANIAVIDNKISEIQGRVHPYENIHQEGVISCIKLAWTDNQLIKLVSSLGDVELGVHESKQSPSRSLPIPALKSSVSLENLSPQKPPKPKRHVSTTIKKLGFEPSPVDTKKVSNYLVPDTESRTAYEIDSLEVSIEGTGTNNRDSVYTEMVGPPVGNTYYSLPNDGPELPQRDIVPPIQDTFVPPGSAPMYEDINDLTEEEMARLAQPSKPTHYPKYPIIVKCPEGTGSGCIMKPKTISVNPVNGNLYVVEKGNSRVQILTPNGDHVKFFVEKSNKMSNPYGICFANNHVYVTQSTLNCIYIFTPNGAFVKKFGKEGTTDGRFSLPSCMTALPSKRLIYICDTGNNRIQIFDFSTNFQRLMGVGQLLKPVDIACDSTNKIVVLDRSLKCLHVFGQSGDLLYSTISFSLHKQISNPLFMTLSKHDDVFLSDYARNCVFIFSIDGVMKGQIGAEGVFVEPRGLVFDSTNRLVVLSCNHSGCLQFFDVI</sequence>